<proteinExistence type="predicted"/>
<accession>A0ABV0HKA9</accession>
<reference evidence="1 2" key="1">
    <citation type="submission" date="2024-01" db="EMBL/GenBank/DDBJ databases">
        <title>Pseudocitrobacter sp. Endophytic strain Cyp-38L.</title>
        <authorList>
            <person name="Amer M.A."/>
            <person name="Hamed S.M."/>
        </authorList>
    </citation>
    <scope>NUCLEOTIDE SEQUENCE [LARGE SCALE GENOMIC DNA]</scope>
    <source>
        <strain evidence="1 2">Cyp38S</strain>
    </source>
</reference>
<dbReference type="EMBL" id="JAYMYY010000003">
    <property type="protein sequence ID" value="MEO3990869.1"/>
    <property type="molecule type" value="Genomic_DNA"/>
</dbReference>
<protein>
    <recommendedName>
        <fullName evidence="3">Polymerase nucleotidyl transferase domain-containing protein</fullName>
    </recommendedName>
</protein>
<dbReference type="InterPro" id="IPR053860">
    <property type="entry name" value="DUF6932"/>
</dbReference>
<organism evidence="1 2">
    <name type="scientific">Pseudocitrobacter cyperus</name>
    <dbReference type="NCBI Taxonomy" id="3112843"/>
    <lineage>
        <taxon>Bacteria</taxon>
        <taxon>Pseudomonadati</taxon>
        <taxon>Pseudomonadota</taxon>
        <taxon>Gammaproteobacteria</taxon>
        <taxon>Enterobacterales</taxon>
        <taxon>Enterobacteriaceae</taxon>
        <taxon>Pseudocitrobacter</taxon>
    </lineage>
</organism>
<evidence type="ECO:0008006" key="3">
    <source>
        <dbReference type="Google" id="ProtNLM"/>
    </source>
</evidence>
<keyword evidence="2" id="KW-1185">Reference proteome</keyword>
<evidence type="ECO:0000313" key="1">
    <source>
        <dbReference type="EMBL" id="MEO3990869.1"/>
    </source>
</evidence>
<gene>
    <name evidence="1" type="ORF">VSR74_13735</name>
</gene>
<sequence length="157" mass="18567">MEKLCFPPLLPPGFHDLDDSSIKRLCVDQFPESTRRGMLYYNYTQLISNIRSLQQQFKCFIELWIDGSFTTEKPEPDDIDILLVIDHALLDKVPVMFQPQIEKLLDRPFIKHNYNIDLLLLYKNHAGCDYENDRMYWRGVFCHDREDTPKGIARLSL</sequence>
<evidence type="ECO:0000313" key="2">
    <source>
        <dbReference type="Proteomes" id="UP001444146"/>
    </source>
</evidence>
<name>A0ABV0HKA9_9ENTR</name>
<dbReference type="RefSeq" id="WP_347795209.1">
    <property type="nucleotide sequence ID" value="NZ_JAYMYY010000003.1"/>
</dbReference>
<dbReference type="Proteomes" id="UP001444146">
    <property type="component" value="Unassembled WGS sequence"/>
</dbReference>
<dbReference type="Pfam" id="PF22014">
    <property type="entry name" value="DUF6932"/>
    <property type="match status" value="1"/>
</dbReference>
<comment type="caution">
    <text evidence="1">The sequence shown here is derived from an EMBL/GenBank/DDBJ whole genome shotgun (WGS) entry which is preliminary data.</text>
</comment>